<evidence type="ECO:0000313" key="1">
    <source>
        <dbReference type="EMBL" id="CAM9650952.1"/>
    </source>
</evidence>
<sequence length="75" mass="7871">MSTQDCCASLLVLGGASLRGAGVLVVTLRSLRLQGSGRLPEPQALRSLSLPCPRAPREAAFMGELVLQPQVPRSS</sequence>
<evidence type="ECO:0000313" key="2">
    <source>
        <dbReference type="Proteomes" id="UP001162501"/>
    </source>
</evidence>
<gene>
    <name evidence="1" type="ORF">MRATA1EN22A_LOCUS5520</name>
</gene>
<dbReference type="EMBL" id="OX596098">
    <property type="protein sequence ID" value="CAM9650952.1"/>
    <property type="molecule type" value="Genomic_DNA"/>
</dbReference>
<name>A0AC59YFY0_RANTA</name>
<accession>A0AC59YFY0</accession>
<protein>
    <submittedName>
        <fullName evidence="1">Uncharacterized protein</fullName>
    </submittedName>
</protein>
<dbReference type="Proteomes" id="UP001162501">
    <property type="component" value="Chromosome 14"/>
</dbReference>
<reference evidence="1" key="1">
    <citation type="submission" date="2023-05" db="EMBL/GenBank/DDBJ databases">
        <authorList>
            <consortium name="ELIXIR-Norway"/>
        </authorList>
    </citation>
    <scope>NUCLEOTIDE SEQUENCE</scope>
</reference>
<organism evidence="1 2">
    <name type="scientific">Rangifer tarandus platyrhynchus</name>
    <name type="common">Svalbard reindeer</name>
    <dbReference type="NCBI Taxonomy" id="3082113"/>
    <lineage>
        <taxon>Eukaryota</taxon>
        <taxon>Metazoa</taxon>
        <taxon>Chordata</taxon>
        <taxon>Craniata</taxon>
        <taxon>Vertebrata</taxon>
        <taxon>Euteleostomi</taxon>
        <taxon>Mammalia</taxon>
        <taxon>Eutheria</taxon>
        <taxon>Laurasiatheria</taxon>
        <taxon>Artiodactyla</taxon>
        <taxon>Ruminantia</taxon>
        <taxon>Pecora</taxon>
        <taxon>Cervidae</taxon>
        <taxon>Odocoileinae</taxon>
        <taxon>Rangifer</taxon>
    </lineage>
</organism>
<reference evidence="1" key="2">
    <citation type="submission" date="2025-03" db="EMBL/GenBank/DDBJ databases">
        <authorList>
            <consortium name="ELIXIR-Norway"/>
            <consortium name="Elixir Norway"/>
        </authorList>
    </citation>
    <scope>NUCLEOTIDE SEQUENCE</scope>
</reference>
<proteinExistence type="predicted"/>